<dbReference type="InterPro" id="IPR010982">
    <property type="entry name" value="Lambda_DNA-bd_dom_sf"/>
</dbReference>
<name>A0A1H3KUU1_9PSEU</name>
<sequence>MITSSPAVVRYYLALRLSQLRAESGLTKQQAGKRIGRTGQTIANLEKGLHAPTQSDLEKLLEHYGAAEQIPELRDLLPVARKRTPKRAAPIPEDYDLRLNLEIDMARLDIVETSLVPGLLQTPKYAAAVFRADPNHSDAEIQQLVDARMERKQVFMRAERPAELHVVLDESVLYRVRGGNGVMREQLDYLQEVARTSTVDLQVLPLDAGAFRGQGKSWTLMTFPESLQEHPGMVCLDLLEESRYVDDVTLVDLYRRTWRHVLGAAASIDRSLQLIRKARKECGGDCEELGRMEEIQS</sequence>
<reference evidence="3" key="1">
    <citation type="submission" date="2016-10" db="EMBL/GenBank/DDBJ databases">
        <authorList>
            <person name="Varghese N."/>
            <person name="Submissions S."/>
        </authorList>
    </citation>
    <scope>NUCLEOTIDE SEQUENCE [LARGE SCALE GENOMIC DNA]</scope>
    <source>
        <strain evidence="3">CGMCC 4.3530</strain>
    </source>
</reference>
<gene>
    <name evidence="2" type="ORF">SAMN05216215_102919</name>
</gene>
<proteinExistence type="predicted"/>
<dbReference type="PROSITE" id="PS50943">
    <property type="entry name" value="HTH_CROC1"/>
    <property type="match status" value="1"/>
</dbReference>
<protein>
    <submittedName>
        <fullName evidence="2">Helix-turn-helix domain-containing protein</fullName>
    </submittedName>
</protein>
<dbReference type="SMART" id="SM00530">
    <property type="entry name" value="HTH_XRE"/>
    <property type="match status" value="1"/>
</dbReference>
<keyword evidence="3" id="KW-1185">Reference proteome</keyword>
<dbReference type="Pfam" id="PF19054">
    <property type="entry name" value="DUF5753"/>
    <property type="match status" value="1"/>
</dbReference>
<dbReference type="InterPro" id="IPR043917">
    <property type="entry name" value="DUF5753"/>
</dbReference>
<dbReference type="Pfam" id="PF13560">
    <property type="entry name" value="HTH_31"/>
    <property type="match status" value="1"/>
</dbReference>
<dbReference type="SUPFAM" id="SSF47413">
    <property type="entry name" value="lambda repressor-like DNA-binding domains"/>
    <property type="match status" value="1"/>
</dbReference>
<organism evidence="2 3">
    <name type="scientific">Saccharopolyspora shandongensis</name>
    <dbReference type="NCBI Taxonomy" id="418495"/>
    <lineage>
        <taxon>Bacteria</taxon>
        <taxon>Bacillati</taxon>
        <taxon>Actinomycetota</taxon>
        <taxon>Actinomycetes</taxon>
        <taxon>Pseudonocardiales</taxon>
        <taxon>Pseudonocardiaceae</taxon>
        <taxon>Saccharopolyspora</taxon>
    </lineage>
</organism>
<evidence type="ECO:0000313" key="3">
    <source>
        <dbReference type="Proteomes" id="UP000199529"/>
    </source>
</evidence>
<dbReference type="STRING" id="418495.SAMN05216215_102919"/>
<dbReference type="Gene3D" id="1.10.260.40">
    <property type="entry name" value="lambda repressor-like DNA-binding domains"/>
    <property type="match status" value="1"/>
</dbReference>
<dbReference type="Proteomes" id="UP000199529">
    <property type="component" value="Unassembled WGS sequence"/>
</dbReference>
<dbReference type="EMBL" id="FNOK01000029">
    <property type="protein sequence ID" value="SDY55415.1"/>
    <property type="molecule type" value="Genomic_DNA"/>
</dbReference>
<accession>A0A1H3KUU1</accession>
<dbReference type="RefSeq" id="WP_177226706.1">
    <property type="nucleotide sequence ID" value="NZ_FNOK01000029.1"/>
</dbReference>
<feature type="domain" description="HTH cro/C1-type" evidence="1">
    <location>
        <begin position="17"/>
        <end position="70"/>
    </location>
</feature>
<dbReference type="CDD" id="cd00093">
    <property type="entry name" value="HTH_XRE"/>
    <property type="match status" value="1"/>
</dbReference>
<dbReference type="InterPro" id="IPR001387">
    <property type="entry name" value="Cro/C1-type_HTH"/>
</dbReference>
<evidence type="ECO:0000313" key="2">
    <source>
        <dbReference type="EMBL" id="SDY55415.1"/>
    </source>
</evidence>
<dbReference type="GO" id="GO:0003677">
    <property type="term" value="F:DNA binding"/>
    <property type="evidence" value="ECO:0007669"/>
    <property type="project" value="InterPro"/>
</dbReference>
<dbReference type="AlphaFoldDB" id="A0A1H3KUU1"/>
<evidence type="ECO:0000259" key="1">
    <source>
        <dbReference type="PROSITE" id="PS50943"/>
    </source>
</evidence>